<evidence type="ECO:0000256" key="4">
    <source>
        <dbReference type="ARBA" id="ARBA00022692"/>
    </source>
</evidence>
<keyword evidence="10" id="KW-1185">Reference proteome</keyword>
<dbReference type="PANTHER" id="PTHR30069:SF29">
    <property type="entry name" value="HEMOGLOBIN AND HEMOGLOBIN-HAPTOGLOBIN-BINDING PROTEIN 1-RELATED"/>
    <property type="match status" value="1"/>
</dbReference>
<dbReference type="EMBL" id="FOLL01000013">
    <property type="protein sequence ID" value="SFC50983.1"/>
    <property type="molecule type" value="Genomic_DNA"/>
</dbReference>
<dbReference type="STRING" id="623281.SAMN05421747_1131"/>
<evidence type="ECO:0000259" key="8">
    <source>
        <dbReference type="Pfam" id="PF14905"/>
    </source>
</evidence>
<name>A0A1I1JZ03_9SPHI</name>
<keyword evidence="4" id="KW-0812">Transmembrane</keyword>
<dbReference type="SUPFAM" id="SSF56935">
    <property type="entry name" value="Porins"/>
    <property type="match status" value="1"/>
</dbReference>
<evidence type="ECO:0000256" key="6">
    <source>
        <dbReference type="ARBA" id="ARBA00023136"/>
    </source>
</evidence>
<evidence type="ECO:0000256" key="5">
    <source>
        <dbReference type="ARBA" id="ARBA00022729"/>
    </source>
</evidence>
<keyword evidence="6" id="KW-0472">Membrane</keyword>
<sequence length="588" mass="67305">MGGAINVVLKKGSGIRNNITAAVSYGSFNTLQSDVSGAYRNKKSGLTFRGSAFQAYTDNNYKIWGRFVRLEMPNGRMEPIETRRFNDAFRTFGGRFEIGFTDVKWADNAMLGYNGSDAYNEIQHGQYMTRPYKGRFTESQAHVFSLNYAKRDLFTKGLQLTFNGVYSDRDQYVQDTVTYNYTWLGELHRGLRFNNDGSVDTVPTRSPFGAQQGTPTMANINRKIINLRSNLNYDITPNHRLVFNHVFYTVDREDTDALRTVLDMSYRATNDLNKHVFSFAHEMNAFDQRLKTNLFGKFYQQQIDRINPYQATVNGVSTRVIDTIRNTKTTTGFGLAVSYAITPTIILIGSGERAVRMPAEGEIFGGPAENVTANPALRPEISDNLNLGVRLGTFNINRHHLSVGFSGFVRNTKDQIMQRTDDRLNEATQTSPFVNLGKAQAIGFEAEMNYVYHQKLNFNFNISKFNSLFKMRETVHYNKQVPNLPFFTMNGTAQYHIDHVLQQKSRLNLYYNFGYVDSFNITWDEVPYSRTPTQFIQDFGASYMFPNSRFLVSVDVKNFTNRAAFDNFAVQKPGRAFYLKLNYTINHF</sequence>
<feature type="domain" description="Outer membrane protein beta-barrel" evidence="8">
    <location>
        <begin position="372"/>
        <end position="566"/>
    </location>
</feature>
<protein>
    <submittedName>
        <fullName evidence="9">Outer membrane receptor proteins, mostly Fe transport</fullName>
    </submittedName>
</protein>
<keyword evidence="3" id="KW-1134">Transmembrane beta strand</keyword>
<evidence type="ECO:0000313" key="9">
    <source>
        <dbReference type="EMBL" id="SFC50983.1"/>
    </source>
</evidence>
<evidence type="ECO:0000256" key="2">
    <source>
        <dbReference type="ARBA" id="ARBA00022448"/>
    </source>
</evidence>
<evidence type="ECO:0000313" key="10">
    <source>
        <dbReference type="Proteomes" id="UP000199577"/>
    </source>
</evidence>
<dbReference type="GO" id="GO:0009279">
    <property type="term" value="C:cell outer membrane"/>
    <property type="evidence" value="ECO:0007669"/>
    <property type="project" value="UniProtKB-SubCell"/>
</dbReference>
<dbReference type="InterPro" id="IPR039426">
    <property type="entry name" value="TonB-dep_rcpt-like"/>
</dbReference>
<comment type="subcellular location">
    <subcellularLocation>
        <location evidence="1">Cell outer membrane</location>
        <topology evidence="1">Multi-pass membrane protein</topology>
    </subcellularLocation>
</comment>
<keyword evidence="9" id="KW-0675">Receptor</keyword>
<reference evidence="9 10" key="1">
    <citation type="submission" date="2016-10" db="EMBL/GenBank/DDBJ databases">
        <authorList>
            <person name="de Groot N.N."/>
        </authorList>
    </citation>
    <scope>NUCLEOTIDE SEQUENCE [LARGE SCALE GENOMIC DNA]</scope>
    <source>
        <strain evidence="9 10">DSM 22900</strain>
    </source>
</reference>
<evidence type="ECO:0000256" key="3">
    <source>
        <dbReference type="ARBA" id="ARBA00022452"/>
    </source>
</evidence>
<keyword evidence="7" id="KW-0998">Cell outer membrane</keyword>
<dbReference type="Gene3D" id="2.40.170.20">
    <property type="entry name" value="TonB-dependent receptor, beta-barrel domain"/>
    <property type="match status" value="1"/>
</dbReference>
<dbReference type="AlphaFoldDB" id="A0A1I1JZ03"/>
<dbReference type="GO" id="GO:0015344">
    <property type="term" value="F:siderophore uptake transmembrane transporter activity"/>
    <property type="evidence" value="ECO:0007669"/>
    <property type="project" value="TreeGrafter"/>
</dbReference>
<accession>A0A1I1JZ03</accession>
<evidence type="ECO:0000256" key="7">
    <source>
        <dbReference type="ARBA" id="ARBA00023237"/>
    </source>
</evidence>
<proteinExistence type="predicted"/>
<gene>
    <name evidence="9" type="ORF">SAMN05421747_1131</name>
</gene>
<dbReference type="GO" id="GO:0044718">
    <property type="term" value="P:siderophore transmembrane transport"/>
    <property type="evidence" value="ECO:0007669"/>
    <property type="project" value="TreeGrafter"/>
</dbReference>
<dbReference type="InterPro" id="IPR041700">
    <property type="entry name" value="OMP_b-brl_3"/>
</dbReference>
<evidence type="ECO:0000256" key="1">
    <source>
        <dbReference type="ARBA" id="ARBA00004571"/>
    </source>
</evidence>
<dbReference type="Proteomes" id="UP000199577">
    <property type="component" value="Unassembled WGS sequence"/>
</dbReference>
<organism evidence="9 10">
    <name type="scientific">Parapedobacter composti</name>
    <dbReference type="NCBI Taxonomy" id="623281"/>
    <lineage>
        <taxon>Bacteria</taxon>
        <taxon>Pseudomonadati</taxon>
        <taxon>Bacteroidota</taxon>
        <taxon>Sphingobacteriia</taxon>
        <taxon>Sphingobacteriales</taxon>
        <taxon>Sphingobacteriaceae</taxon>
        <taxon>Parapedobacter</taxon>
    </lineage>
</organism>
<keyword evidence="2" id="KW-0813">Transport</keyword>
<dbReference type="InterPro" id="IPR036942">
    <property type="entry name" value="Beta-barrel_TonB_sf"/>
</dbReference>
<dbReference type="PANTHER" id="PTHR30069">
    <property type="entry name" value="TONB-DEPENDENT OUTER MEMBRANE RECEPTOR"/>
    <property type="match status" value="1"/>
</dbReference>
<keyword evidence="5" id="KW-0732">Signal</keyword>
<dbReference type="Pfam" id="PF14905">
    <property type="entry name" value="OMP_b-brl_3"/>
    <property type="match status" value="1"/>
</dbReference>